<evidence type="ECO:0000313" key="2">
    <source>
        <dbReference type="Proteomes" id="UP000323521"/>
    </source>
</evidence>
<evidence type="ECO:0000313" key="1">
    <source>
        <dbReference type="EMBL" id="ATW28408.1"/>
    </source>
</evidence>
<dbReference type="SUPFAM" id="SSF51161">
    <property type="entry name" value="Trimeric LpxA-like enzymes"/>
    <property type="match status" value="1"/>
</dbReference>
<dbReference type="AlphaFoldDB" id="A0A3G1L177"/>
<dbReference type="InterPro" id="IPR050484">
    <property type="entry name" value="Transf_Hexapept/Carb_Anhydrase"/>
</dbReference>
<organism evidence="1 2">
    <name type="scientific">Formimonas warabiya</name>
    <dbReference type="NCBI Taxonomy" id="1761012"/>
    <lineage>
        <taxon>Bacteria</taxon>
        <taxon>Bacillati</taxon>
        <taxon>Bacillota</taxon>
        <taxon>Clostridia</taxon>
        <taxon>Eubacteriales</taxon>
        <taxon>Peptococcaceae</taxon>
        <taxon>Candidatus Formimonas</taxon>
    </lineage>
</organism>
<proteinExistence type="predicted"/>
<dbReference type="EMBL" id="CP017634">
    <property type="protein sequence ID" value="ATW28408.1"/>
    <property type="molecule type" value="Genomic_DNA"/>
</dbReference>
<dbReference type="InterPro" id="IPR011004">
    <property type="entry name" value="Trimer_LpxA-like_sf"/>
</dbReference>
<protein>
    <submittedName>
        <fullName evidence="1">Gamma carbonic anhydrase family protein</fullName>
    </submittedName>
</protein>
<dbReference type="PANTHER" id="PTHR13061:SF29">
    <property type="entry name" value="GAMMA CARBONIC ANHYDRASE-LIKE 1, MITOCHONDRIAL-RELATED"/>
    <property type="match status" value="1"/>
</dbReference>
<gene>
    <name evidence="1" type="ORF">DCMF_06445</name>
</gene>
<reference evidence="1 2" key="1">
    <citation type="submission" date="2016-10" db="EMBL/GenBank/DDBJ databases">
        <title>Complete Genome Sequence of Peptococcaceae strain DCMF.</title>
        <authorList>
            <person name="Edwards R.J."/>
            <person name="Holland S.I."/>
            <person name="Deshpande N.P."/>
            <person name="Wong Y.K."/>
            <person name="Ertan H."/>
            <person name="Manefield M."/>
            <person name="Russell T.L."/>
            <person name="Lee M.J."/>
        </authorList>
    </citation>
    <scope>NUCLEOTIDE SEQUENCE [LARGE SCALE GENOMIC DNA]</scope>
    <source>
        <strain evidence="1 2">DCMF</strain>
    </source>
</reference>
<dbReference type="Proteomes" id="UP000323521">
    <property type="component" value="Chromosome"/>
</dbReference>
<dbReference type="PANTHER" id="PTHR13061">
    <property type="entry name" value="DYNACTIN SUBUNIT P25"/>
    <property type="match status" value="1"/>
</dbReference>
<dbReference type="InterPro" id="IPR001451">
    <property type="entry name" value="Hexapep"/>
</dbReference>
<dbReference type="Pfam" id="PF00132">
    <property type="entry name" value="Hexapep"/>
    <property type="match status" value="1"/>
</dbReference>
<dbReference type="InterPro" id="IPR047324">
    <property type="entry name" value="LbH_gamma_CA-like"/>
</dbReference>
<dbReference type="KEGG" id="fwa:DCMF_06445"/>
<accession>A0A3G1L177</accession>
<dbReference type="Gene3D" id="2.160.10.10">
    <property type="entry name" value="Hexapeptide repeat proteins"/>
    <property type="match status" value="1"/>
</dbReference>
<name>A0A3G1L177_FORW1</name>
<keyword evidence="2" id="KW-1185">Reference proteome</keyword>
<sequence>MIGEVRLGKDASVWFHTTLRGDVSGIFVGERTNIQDHCLIHGDRGVPTIIGDDVSVGHGAILHGCTIGNGCLIGMGSIIMSRTEIGDNCIIGAGALVTEDKRIPSGSVVMGVPGKVVKRITEEQVASILDRAQGYVERGKIYEQEDKQGNNRNTSY</sequence>
<dbReference type="CDD" id="cd04645">
    <property type="entry name" value="LbH_gamma_CA_like"/>
    <property type="match status" value="1"/>
</dbReference>